<gene>
    <name evidence="1" type="ORF">IFM89_024695</name>
</gene>
<comment type="caution">
    <text evidence="1">The sequence shown here is derived from an EMBL/GenBank/DDBJ whole genome shotgun (WGS) entry which is preliminary data.</text>
</comment>
<evidence type="ECO:0000313" key="2">
    <source>
        <dbReference type="Proteomes" id="UP000631114"/>
    </source>
</evidence>
<proteinExistence type="predicted"/>
<dbReference type="PANTHER" id="PTHR33986">
    <property type="entry name" value="OS02G0535700 PROTEIN"/>
    <property type="match status" value="1"/>
</dbReference>
<dbReference type="OrthoDB" id="1856981at2759"/>
<organism evidence="1 2">
    <name type="scientific">Coptis chinensis</name>
    <dbReference type="NCBI Taxonomy" id="261450"/>
    <lineage>
        <taxon>Eukaryota</taxon>
        <taxon>Viridiplantae</taxon>
        <taxon>Streptophyta</taxon>
        <taxon>Embryophyta</taxon>
        <taxon>Tracheophyta</taxon>
        <taxon>Spermatophyta</taxon>
        <taxon>Magnoliopsida</taxon>
        <taxon>Ranunculales</taxon>
        <taxon>Ranunculaceae</taxon>
        <taxon>Coptidoideae</taxon>
        <taxon>Coptis</taxon>
    </lineage>
</organism>
<name>A0A835ID35_9MAGN</name>
<accession>A0A835ID35</accession>
<dbReference type="InterPro" id="IPR009367">
    <property type="entry name" value="Elm1-like"/>
</dbReference>
<dbReference type="PANTHER" id="PTHR33986:SF15">
    <property type="entry name" value="MITOCHONDRIAL FISSION PROTEIN ELM1"/>
    <property type="match status" value="1"/>
</dbReference>
<keyword evidence="2" id="KW-1185">Reference proteome</keyword>
<sequence>MFQVVHTGADLESAIDTCLGYSAMRVTRPSGGINDWLHWLPVSLHKKLDYILRRIYGDSRFPFAVGKNKLVPLPFENGYGAGLSALLEADAKQIARMACDTFENISLRMQCVLRGVTTDFIRGAKDRKEYAILVQRHRAAVVIKRQMKVKVAQKVFMNSREASMIIQSGLMSFDLMQLFVVGLSDVLVMLAYLSQPDQWYCCTIYFSLS</sequence>
<dbReference type="Proteomes" id="UP000631114">
    <property type="component" value="Unassembled WGS sequence"/>
</dbReference>
<evidence type="ECO:0000313" key="1">
    <source>
        <dbReference type="EMBL" id="KAF9615601.1"/>
    </source>
</evidence>
<dbReference type="EMBL" id="JADFTS010000003">
    <property type="protein sequence ID" value="KAF9615601.1"/>
    <property type="molecule type" value="Genomic_DNA"/>
</dbReference>
<reference evidence="1 2" key="1">
    <citation type="submission" date="2020-10" db="EMBL/GenBank/DDBJ databases">
        <title>The Coptis chinensis genome and diversification of protoberbering-type alkaloids.</title>
        <authorList>
            <person name="Wang B."/>
            <person name="Shu S."/>
            <person name="Song C."/>
            <person name="Liu Y."/>
        </authorList>
    </citation>
    <scope>NUCLEOTIDE SEQUENCE [LARGE SCALE GENOMIC DNA]</scope>
    <source>
        <strain evidence="1">HL-2020</strain>
        <tissue evidence="1">Leaf</tissue>
    </source>
</reference>
<dbReference type="AlphaFoldDB" id="A0A835ID35"/>
<protein>
    <submittedName>
        <fullName evidence="1">Uncharacterized protein</fullName>
    </submittedName>
</protein>